<dbReference type="CDD" id="cd12148">
    <property type="entry name" value="fungal_TF_MHR"/>
    <property type="match status" value="1"/>
</dbReference>
<dbReference type="InterPro" id="IPR001138">
    <property type="entry name" value="Zn2Cys6_DnaBD"/>
</dbReference>
<dbReference type="Gene3D" id="4.10.240.10">
    <property type="entry name" value="Zn(2)-C6 fungal-type DNA-binding domain"/>
    <property type="match status" value="1"/>
</dbReference>
<protein>
    <recommendedName>
        <fullName evidence="5">Zn(2)-C6 fungal-type domain-containing protein</fullName>
    </recommendedName>
</protein>
<sequence length="705" mass="78203">MIPNASIDKTKSGRSATSCLECQRRKQKCSREWPCNHCQARKVPHLCQFASRKPQTADSSLANAPPKLSNKRKEETFASDLAAIEDDPDHGLSDGLARLGYMPGHDFYTLVQHGADSTNYNRNRNSQPAQSEDVEAALKVVLPKPYTDVLVQNYLGNANYQYYPLFPEQFRGQIAEWWDARAAGRRLTPELTCLLLRVCAVSAQFLEESLQQRLEIEIGEKAQSMTERFHAAAIKLSASIPRGSGGVIQVQQLFLEASWWKAESSMKNSWHSLSMAIREAQEIGMHKPAEGFPDFERELRKRMWCILWTWDWQMSCFLSRPLLIDQDDHLLEIPDGRLEGVDDHEIPGPLASVALQAQLGLYVFHLFQRMGTDKSVKLVLDTEEALEKWMGTFPAALRDHRPDTRWDEQYPYLVFMRCQLNSIAYSYLLAPLKPFLLNTADPEIMKTQLGIGLRLKGVDTCLDLMKACERFYDVIFPHNIKYFFIIFFMFDAATVICSAIAHDVDRTLPKRSECIRAIRTAQELMDSMADMSESARISAQLLMKLSATLPFTAAEKQLLGVEQQDAAAAAASKKIKTSPSLATASTPSTGAIPDEQEPPSYAVAVATQGYVPAPMHTAVGSHWQCVDCGNGLGAATTTTTSSGAGAGAMPSTTTAAVMPGMTDDGGAGLIALQPGDPLAGTYLDPLWDWDRLNMDWSAYSINLGL</sequence>
<dbReference type="Pfam" id="PF04082">
    <property type="entry name" value="Fungal_trans"/>
    <property type="match status" value="1"/>
</dbReference>
<dbReference type="GO" id="GO:0005634">
    <property type="term" value="C:nucleus"/>
    <property type="evidence" value="ECO:0007669"/>
    <property type="project" value="UniProtKB-SubCell"/>
</dbReference>
<gene>
    <name evidence="6" type="ORF">BD289DRAFT_478550</name>
</gene>
<name>A0A2T3ALV6_9PEZI</name>
<dbReference type="SMART" id="SM00906">
    <property type="entry name" value="Fungal_trans"/>
    <property type="match status" value="1"/>
</dbReference>
<evidence type="ECO:0000256" key="2">
    <source>
        <dbReference type="ARBA" id="ARBA00022723"/>
    </source>
</evidence>
<reference evidence="6 7" key="1">
    <citation type="journal article" date="2018" name="Mycol. Prog.">
        <title>Coniella lustricola, a new species from submerged detritus.</title>
        <authorList>
            <person name="Raudabaugh D.B."/>
            <person name="Iturriaga T."/>
            <person name="Carver A."/>
            <person name="Mondo S."/>
            <person name="Pangilinan J."/>
            <person name="Lipzen A."/>
            <person name="He G."/>
            <person name="Amirebrahimi M."/>
            <person name="Grigoriev I.V."/>
            <person name="Miller A.N."/>
        </authorList>
    </citation>
    <scope>NUCLEOTIDE SEQUENCE [LARGE SCALE GENOMIC DNA]</scope>
    <source>
        <strain evidence="6 7">B22-T-1</strain>
    </source>
</reference>
<dbReference type="SMART" id="SM00066">
    <property type="entry name" value="GAL4"/>
    <property type="match status" value="1"/>
</dbReference>
<evidence type="ECO:0000256" key="1">
    <source>
        <dbReference type="ARBA" id="ARBA00004123"/>
    </source>
</evidence>
<dbReference type="InParanoid" id="A0A2T3ALV6"/>
<dbReference type="EMBL" id="KZ678375">
    <property type="protein sequence ID" value="PSS03380.1"/>
    <property type="molecule type" value="Genomic_DNA"/>
</dbReference>
<dbReference type="InterPro" id="IPR050613">
    <property type="entry name" value="Sec_Metabolite_Reg"/>
</dbReference>
<accession>A0A2T3ALV6</accession>
<dbReference type="GO" id="GO:0006351">
    <property type="term" value="P:DNA-templated transcription"/>
    <property type="evidence" value="ECO:0007669"/>
    <property type="project" value="InterPro"/>
</dbReference>
<dbReference type="Proteomes" id="UP000241462">
    <property type="component" value="Unassembled WGS sequence"/>
</dbReference>
<feature type="domain" description="Zn(2)-C6 fungal-type" evidence="5">
    <location>
        <begin position="18"/>
        <end position="49"/>
    </location>
</feature>
<dbReference type="InterPro" id="IPR007219">
    <property type="entry name" value="XnlR_reg_dom"/>
</dbReference>
<keyword evidence="3" id="KW-0539">Nucleus</keyword>
<dbReference type="AlphaFoldDB" id="A0A2T3ALV6"/>
<dbReference type="STRING" id="2025994.A0A2T3ALV6"/>
<evidence type="ECO:0000256" key="3">
    <source>
        <dbReference type="ARBA" id="ARBA00023242"/>
    </source>
</evidence>
<dbReference type="PANTHER" id="PTHR31001">
    <property type="entry name" value="UNCHARACTERIZED TRANSCRIPTIONAL REGULATORY PROTEIN"/>
    <property type="match status" value="1"/>
</dbReference>
<evidence type="ECO:0000313" key="6">
    <source>
        <dbReference type="EMBL" id="PSS03380.1"/>
    </source>
</evidence>
<dbReference type="GO" id="GO:0000981">
    <property type="term" value="F:DNA-binding transcription factor activity, RNA polymerase II-specific"/>
    <property type="evidence" value="ECO:0007669"/>
    <property type="project" value="InterPro"/>
</dbReference>
<keyword evidence="7" id="KW-1185">Reference proteome</keyword>
<evidence type="ECO:0000256" key="4">
    <source>
        <dbReference type="SAM" id="MobiDB-lite"/>
    </source>
</evidence>
<dbReference type="PANTHER" id="PTHR31001:SF84">
    <property type="entry name" value="FUNGAL SPECIFIC TRANSCRIPTION FACTOR"/>
    <property type="match status" value="1"/>
</dbReference>
<dbReference type="OrthoDB" id="5344325at2759"/>
<dbReference type="SUPFAM" id="SSF57701">
    <property type="entry name" value="Zn2/Cys6 DNA-binding domain"/>
    <property type="match status" value="1"/>
</dbReference>
<dbReference type="PROSITE" id="PS50048">
    <property type="entry name" value="ZN2_CY6_FUNGAL_2"/>
    <property type="match status" value="1"/>
</dbReference>
<comment type="subcellular location">
    <subcellularLocation>
        <location evidence="1">Nucleus</location>
    </subcellularLocation>
</comment>
<evidence type="ECO:0000259" key="5">
    <source>
        <dbReference type="PROSITE" id="PS50048"/>
    </source>
</evidence>
<evidence type="ECO:0000313" key="7">
    <source>
        <dbReference type="Proteomes" id="UP000241462"/>
    </source>
</evidence>
<keyword evidence="2" id="KW-0479">Metal-binding</keyword>
<dbReference type="GO" id="GO:0003677">
    <property type="term" value="F:DNA binding"/>
    <property type="evidence" value="ECO:0007669"/>
    <property type="project" value="InterPro"/>
</dbReference>
<proteinExistence type="predicted"/>
<organism evidence="6 7">
    <name type="scientific">Coniella lustricola</name>
    <dbReference type="NCBI Taxonomy" id="2025994"/>
    <lineage>
        <taxon>Eukaryota</taxon>
        <taxon>Fungi</taxon>
        <taxon>Dikarya</taxon>
        <taxon>Ascomycota</taxon>
        <taxon>Pezizomycotina</taxon>
        <taxon>Sordariomycetes</taxon>
        <taxon>Sordariomycetidae</taxon>
        <taxon>Diaporthales</taxon>
        <taxon>Schizoparmaceae</taxon>
        <taxon>Coniella</taxon>
    </lineage>
</organism>
<feature type="region of interest" description="Disordered" evidence="4">
    <location>
        <begin position="54"/>
        <end position="74"/>
    </location>
</feature>
<dbReference type="InterPro" id="IPR036864">
    <property type="entry name" value="Zn2-C6_fun-type_DNA-bd_sf"/>
</dbReference>
<dbReference type="CDD" id="cd00067">
    <property type="entry name" value="GAL4"/>
    <property type="match status" value="1"/>
</dbReference>
<dbReference type="GO" id="GO:0008270">
    <property type="term" value="F:zinc ion binding"/>
    <property type="evidence" value="ECO:0007669"/>
    <property type="project" value="InterPro"/>
</dbReference>